<dbReference type="EMBL" id="CAUJNA010000136">
    <property type="protein sequence ID" value="CAJ1372456.1"/>
    <property type="molecule type" value="Genomic_DNA"/>
</dbReference>
<sequence length="102" mass="11207">MPMQTTITADPAAYCLRDDAKLDIAGDRAWGHAGFERLQELGFVTQHVREAQAAIVCGIFLDRSGSARLGFPLTTMETHHASSQRGSDGKVYRARRERQSSG</sequence>
<organism evidence="2 3">
    <name type="scientific">Effrenium voratum</name>
    <dbReference type="NCBI Taxonomy" id="2562239"/>
    <lineage>
        <taxon>Eukaryota</taxon>
        <taxon>Sar</taxon>
        <taxon>Alveolata</taxon>
        <taxon>Dinophyceae</taxon>
        <taxon>Suessiales</taxon>
        <taxon>Symbiodiniaceae</taxon>
        <taxon>Effrenium</taxon>
    </lineage>
</organism>
<accession>A0AA36HP58</accession>
<keyword evidence="3" id="KW-1185">Reference proteome</keyword>
<evidence type="ECO:0000256" key="1">
    <source>
        <dbReference type="SAM" id="MobiDB-lite"/>
    </source>
</evidence>
<feature type="region of interest" description="Disordered" evidence="1">
    <location>
        <begin position="77"/>
        <end position="102"/>
    </location>
</feature>
<dbReference type="Proteomes" id="UP001178507">
    <property type="component" value="Unassembled WGS sequence"/>
</dbReference>
<reference evidence="2" key="1">
    <citation type="submission" date="2023-08" db="EMBL/GenBank/DDBJ databases">
        <authorList>
            <person name="Chen Y."/>
            <person name="Shah S."/>
            <person name="Dougan E. K."/>
            <person name="Thang M."/>
            <person name="Chan C."/>
        </authorList>
    </citation>
    <scope>NUCLEOTIDE SEQUENCE</scope>
</reference>
<name>A0AA36HP58_9DINO</name>
<evidence type="ECO:0000313" key="2">
    <source>
        <dbReference type="EMBL" id="CAJ1372456.1"/>
    </source>
</evidence>
<proteinExistence type="predicted"/>
<dbReference type="AlphaFoldDB" id="A0AA36HP58"/>
<protein>
    <submittedName>
        <fullName evidence="2">Uncharacterized protein</fullName>
    </submittedName>
</protein>
<evidence type="ECO:0000313" key="3">
    <source>
        <dbReference type="Proteomes" id="UP001178507"/>
    </source>
</evidence>
<comment type="caution">
    <text evidence="2">The sequence shown here is derived from an EMBL/GenBank/DDBJ whole genome shotgun (WGS) entry which is preliminary data.</text>
</comment>
<gene>
    <name evidence="2" type="ORF">EVOR1521_LOCUS2537</name>
</gene>